<feature type="domain" description="Major facilitator superfamily (MFS) profile" evidence="7">
    <location>
        <begin position="1"/>
        <end position="246"/>
    </location>
</feature>
<dbReference type="OrthoDB" id="6612291at2759"/>
<proteinExistence type="inferred from homology"/>
<feature type="transmembrane region" description="Helical" evidence="6">
    <location>
        <begin position="223"/>
        <end position="242"/>
    </location>
</feature>
<dbReference type="InterPro" id="IPR020846">
    <property type="entry name" value="MFS_dom"/>
</dbReference>
<dbReference type="GO" id="GO:0016020">
    <property type="term" value="C:membrane"/>
    <property type="evidence" value="ECO:0007669"/>
    <property type="project" value="UniProtKB-SubCell"/>
</dbReference>
<evidence type="ECO:0000256" key="3">
    <source>
        <dbReference type="ARBA" id="ARBA00022692"/>
    </source>
</evidence>
<sequence length="287" mass="33296">MLKYFNHETPLYCLLYGKDNDCMDILKIYYKEQYVQEVYQETKSQAQKISSSSMQYIDMIKPEFRQRLMIGVTLSIFQQWSGIYAVIMYSGQIFGASIKDFETKNLITLFSNIVLMVACATSGFFVSKIGRKIILQYGSMICAIFLYILCLLSYSKVEGTEKYNVIFIFLYYLAFNFSLGPIVWLYNSEILPEKGISIATLANWFGGTVVTLALPYFSDFWPLFLIFGSVCVCCVFFTTRFLKETLGKSKIEIIRMFENEERQILDVQQMQEIKNVKTPNNLQQTLL</sequence>
<dbReference type="InterPro" id="IPR050360">
    <property type="entry name" value="MFS_Sugar_Transporters"/>
</dbReference>
<dbReference type="SUPFAM" id="SSF103473">
    <property type="entry name" value="MFS general substrate transporter"/>
    <property type="match status" value="1"/>
</dbReference>
<dbReference type="EC" id="1.6.5.3" evidence="8"/>
<dbReference type="GO" id="GO:0016491">
    <property type="term" value="F:oxidoreductase activity"/>
    <property type="evidence" value="ECO:0007669"/>
    <property type="project" value="UniProtKB-KW"/>
</dbReference>
<evidence type="ECO:0000259" key="7">
    <source>
        <dbReference type="PROSITE" id="PS50850"/>
    </source>
</evidence>
<feature type="transmembrane region" description="Helical" evidence="6">
    <location>
        <begin position="68"/>
        <end position="87"/>
    </location>
</feature>
<dbReference type="InParanoid" id="G0R102"/>
<evidence type="ECO:0000256" key="1">
    <source>
        <dbReference type="ARBA" id="ARBA00004141"/>
    </source>
</evidence>
<feature type="transmembrane region" description="Helical" evidence="6">
    <location>
        <begin position="166"/>
        <end position="186"/>
    </location>
</feature>
<evidence type="ECO:0000313" key="9">
    <source>
        <dbReference type="Proteomes" id="UP000008983"/>
    </source>
</evidence>
<name>G0R102_ICHMU</name>
<evidence type="ECO:0000256" key="5">
    <source>
        <dbReference type="ARBA" id="ARBA00023136"/>
    </source>
</evidence>
<dbReference type="PANTHER" id="PTHR48022">
    <property type="entry name" value="PLASTIDIC GLUCOSE TRANSPORTER 4"/>
    <property type="match status" value="1"/>
</dbReference>
<evidence type="ECO:0000256" key="4">
    <source>
        <dbReference type="ARBA" id="ARBA00022989"/>
    </source>
</evidence>
<dbReference type="STRING" id="857967.G0R102"/>
<keyword evidence="5 6" id="KW-0472">Membrane</keyword>
<dbReference type="PROSITE" id="PS50850">
    <property type="entry name" value="MFS"/>
    <property type="match status" value="1"/>
</dbReference>
<dbReference type="AlphaFoldDB" id="G0R102"/>
<dbReference type="Proteomes" id="UP000008983">
    <property type="component" value="Unassembled WGS sequence"/>
</dbReference>
<dbReference type="OMA" id="EMAICEK"/>
<keyword evidence="4 6" id="KW-1133">Transmembrane helix</keyword>
<keyword evidence="8" id="KW-0560">Oxidoreductase</keyword>
<organism evidence="8 9">
    <name type="scientific">Ichthyophthirius multifiliis</name>
    <name type="common">White spot disease agent</name>
    <name type="synonym">Ich</name>
    <dbReference type="NCBI Taxonomy" id="5932"/>
    <lineage>
        <taxon>Eukaryota</taxon>
        <taxon>Sar</taxon>
        <taxon>Alveolata</taxon>
        <taxon>Ciliophora</taxon>
        <taxon>Intramacronucleata</taxon>
        <taxon>Oligohymenophorea</taxon>
        <taxon>Hymenostomatida</taxon>
        <taxon>Ophryoglenina</taxon>
        <taxon>Ichthyophthirius</taxon>
    </lineage>
</organism>
<evidence type="ECO:0000256" key="6">
    <source>
        <dbReference type="SAM" id="Phobius"/>
    </source>
</evidence>
<keyword evidence="3 6" id="KW-0812">Transmembrane</keyword>
<reference evidence="8 9" key="1">
    <citation type="submission" date="2011-07" db="EMBL/GenBank/DDBJ databases">
        <authorList>
            <person name="Coyne R."/>
            <person name="Brami D."/>
            <person name="Johnson J."/>
            <person name="Hostetler J."/>
            <person name="Hannick L."/>
            <person name="Clark T."/>
            <person name="Cassidy-Hanley D."/>
            <person name="Inman J."/>
        </authorList>
    </citation>
    <scope>NUCLEOTIDE SEQUENCE [LARGE SCALE GENOMIC DNA]</scope>
    <source>
        <strain evidence="8 9">G5</strain>
    </source>
</reference>
<dbReference type="InterPro" id="IPR005828">
    <property type="entry name" value="MFS_sugar_transport-like"/>
</dbReference>
<keyword evidence="9" id="KW-1185">Reference proteome</keyword>
<dbReference type="GeneID" id="14904953"/>
<comment type="similarity">
    <text evidence="2">Belongs to the major facilitator superfamily. Sugar transporter (TC 2.A.1.1) family.</text>
</comment>
<dbReference type="GO" id="GO:0005351">
    <property type="term" value="F:carbohydrate:proton symporter activity"/>
    <property type="evidence" value="ECO:0007669"/>
    <property type="project" value="TreeGrafter"/>
</dbReference>
<dbReference type="RefSeq" id="XP_004030103.1">
    <property type="nucleotide sequence ID" value="XM_004030055.1"/>
</dbReference>
<dbReference type="EMBL" id="GL984206">
    <property type="protein sequence ID" value="EGR28867.1"/>
    <property type="molecule type" value="Genomic_DNA"/>
</dbReference>
<dbReference type="Pfam" id="PF00083">
    <property type="entry name" value="Sugar_tr"/>
    <property type="match status" value="1"/>
</dbReference>
<feature type="transmembrane region" description="Helical" evidence="6">
    <location>
        <begin position="107"/>
        <end position="126"/>
    </location>
</feature>
<gene>
    <name evidence="8" type="ORF">IMG5_167760</name>
</gene>
<evidence type="ECO:0000313" key="8">
    <source>
        <dbReference type="EMBL" id="EGR28867.1"/>
    </source>
</evidence>
<feature type="transmembrane region" description="Helical" evidence="6">
    <location>
        <begin position="133"/>
        <end position="154"/>
    </location>
</feature>
<feature type="transmembrane region" description="Helical" evidence="6">
    <location>
        <begin position="198"/>
        <end position="217"/>
    </location>
</feature>
<dbReference type="eggNOG" id="KOG0254">
    <property type="taxonomic scope" value="Eukaryota"/>
</dbReference>
<dbReference type="InterPro" id="IPR036259">
    <property type="entry name" value="MFS_trans_sf"/>
</dbReference>
<accession>G0R102</accession>
<protein>
    <submittedName>
        <fullName evidence="8">Major facilitator superfamily protein, putative</fullName>
        <ecNumber evidence="8">1.6.5.3</ecNumber>
    </submittedName>
</protein>
<evidence type="ECO:0000256" key="2">
    <source>
        <dbReference type="ARBA" id="ARBA00010992"/>
    </source>
</evidence>
<dbReference type="Gene3D" id="1.20.1250.20">
    <property type="entry name" value="MFS general substrate transporter like domains"/>
    <property type="match status" value="1"/>
</dbReference>
<dbReference type="PANTHER" id="PTHR48022:SF2">
    <property type="entry name" value="PLASTIDIC GLUCOSE TRANSPORTER 4"/>
    <property type="match status" value="1"/>
</dbReference>
<comment type="subcellular location">
    <subcellularLocation>
        <location evidence="1">Membrane</location>
        <topology evidence="1">Multi-pass membrane protein</topology>
    </subcellularLocation>
</comment>